<evidence type="ECO:0000313" key="3">
    <source>
        <dbReference type="EMBL" id="MDR6537779.1"/>
    </source>
</evidence>
<feature type="compositionally biased region" description="Low complexity" evidence="1">
    <location>
        <begin position="2577"/>
        <end position="2589"/>
    </location>
</feature>
<feature type="compositionally biased region" description="Pro residues" evidence="1">
    <location>
        <begin position="2827"/>
        <end position="2846"/>
    </location>
</feature>
<gene>
    <name evidence="3" type="ORF">J2739_003560</name>
</gene>
<dbReference type="EMBL" id="JAVDRF010000007">
    <property type="protein sequence ID" value="MDR6537779.1"/>
    <property type="molecule type" value="Genomic_DNA"/>
</dbReference>
<organism evidence="3 4">
    <name type="scientific">Variovorax soli</name>
    <dbReference type="NCBI Taxonomy" id="376815"/>
    <lineage>
        <taxon>Bacteria</taxon>
        <taxon>Pseudomonadati</taxon>
        <taxon>Pseudomonadota</taxon>
        <taxon>Betaproteobacteria</taxon>
        <taxon>Burkholderiales</taxon>
        <taxon>Comamonadaceae</taxon>
        <taxon>Variovorax</taxon>
    </lineage>
</organism>
<dbReference type="PANTHER" id="PTHR21115">
    <property type="entry name" value="GH06117P-RELATED"/>
    <property type="match status" value="1"/>
</dbReference>
<proteinExistence type="predicted"/>
<comment type="caution">
    <text evidence="3">The sequence shown here is derived from an EMBL/GenBank/DDBJ whole genome shotgun (WGS) entry which is preliminary data.</text>
</comment>
<feature type="region of interest" description="Disordered" evidence="1">
    <location>
        <begin position="2460"/>
        <end position="2480"/>
    </location>
</feature>
<keyword evidence="4" id="KW-1185">Reference proteome</keyword>
<feature type="compositionally biased region" description="Basic and acidic residues" evidence="1">
    <location>
        <begin position="940"/>
        <end position="954"/>
    </location>
</feature>
<feature type="compositionally biased region" description="Basic and acidic residues" evidence="1">
    <location>
        <begin position="707"/>
        <end position="716"/>
    </location>
</feature>
<feature type="region of interest" description="Disordered" evidence="1">
    <location>
        <begin position="2773"/>
        <end position="2848"/>
    </location>
</feature>
<sequence>MVAPAGSSQLSGQAAIDNAAALRAAEEARRRAEEAARRAAEEARRRAEEARRLAEEARKKADEARKAAEAAEAKAARSKDKNEQADAEKLRSQSNKDETDALKKEATANLRDKEKTLADAKLDDVRQRRPQNDPSEGTRAAQGEVDAAKKTLALYDAPAGAAPAADRRADPQTQGLLDKAEKAAKPVFAAQARGEEPKADDLAALRKAVDAWQAAGAQDMREAAVQAQAQGEDPNKAIAAQAAKLRETVEKGGVIDPASIDETLDEAKNAVKAESPAMRQLRSEQYTVQKDGEKQVADGRQAAKDADAAADKAEAYSDKFNADPGTNDTLITAQQNAKAEATRLRKLSNEANDRLDGLVRTYGGTAPDPKDPNKTQSFVGSVNADYNAQVADLEVSEASKAYEAAKAGGDAKKIAAAQDALDLAIDARDIVHAVRDDARAELERSDSAAELRDAQAAYDAEKEKQPQPYKVKHHGGFLQDDYETTELPEGYDWTFEVKPGSEMAKQVKEIDGKWYYVFDINGEESRTEMNPVTARLWEAQQKADAANASADGAAKKLQEVQTDLVGTEGQGPGIDAGRFIDDAGNIGTRLGDANNTVAATQAKLGNPKPPTGAQSVQAPSSTSEQMGVALQNQAGAQKNADALKAMQDLREAQYEQAAGKTVDAQHLADLKTQARDAQRKADEAQPSLTPKEEADITDNKLPAARKALNDQKDEVTRLTAPGSKATQAERDAAQNKYDQLDLDVRDYETRLELEHAEQARLGAPYAYASASFLKPQLSAFSETRNNGNHGDTVTTDIYPDHYDPTWNIVPGKDGGVKADGLPKGLSPEDVAVRYDPCGGGYTVTFKKNSDVLGRQSDMFTNYVVQKGTYKMNPATAELWNATNTDKKVGGGRLIAAQEARDQVLAERKQMAADAPPPKDAPPVIGLDGKPVPTLNFADDLGPRKKSVDQKVTDAGDKLADAQRALDAGEGDKTRLTQARDDAKAEHGIALAEQKAVDAVMLWQEANRTRQLYEANERAGRPNASYAKPPREYADEMHAKAETARNDWYTARNQHDKEVAARELDAAEKAHDQWKKTHPGLSDSGSDTAKALQAAQVKNGFADRMLAAGANEEAAARESEYIAENLSAAQHDDPRALYKLFDKDPARMAQSIINSHFVQYGADPVEMENRTQLANTVANALGWQPTTELDPNATATNERLRRTQDLYGGLAKAQKEMRDKIVDQIIKDGGEHAKVTVLPVVYALDSDKGGIVKTAIFKVENKNDPKGKEVEFVDEQAWTYDSLDDYRANNSLPVEGVKLAMPKDGNFTLDDKGNVELYAGDARTETDWETFRRTSHIDWVVGGVGLVAGVVLTVGSFGTLSAPGVMLAAGSLTLLAAGYGAVTSAQSLYKQGSHGQDINPFSSTQARLDWLNLGLSIAAVPVVGASTRATMQAMRARNALQAALKEAGKEGGDAALAGKHFADFQRYTQSAQAWGQPASAMARPFAKLPVGLLKKVGPLDAGSAYAFEEGARYLHDNWNQLAPGERGSQFAMLAMNASGFASPLFAKGYLRVHDAIKPQVQEATQAGFTTPGRTVGAPEAEPSNVVALDSRRGSGADAFDDGQPGSGSDAALLPFRETPVAPAAAPEPVPDNVTPLHPEGPPAVAAEAPSDADLAPVIPLVLRRPSGDGPEPGAPGAAAGSARGVSREPQQQQLALASGGEDQVANAPFTRSPHRIAAVRELSAQAKAQNPGGGGSHGQGQPPVPPAKAAPGPVQGAGTASGAGHAPTSGARAPASTAGSAAPASGAEALARLIQEPAAGSTERFVVSKLSPDDTVASGAGVKAKRNNSYASFAEASAAAAGMGGAWVHRVAPRDGPGALFKRGRAAPDEIMGAVEVDAAGHLQPNAVANPHASAWQQPATSPAAPAAAPAPVAAKTAAAPVAAPVAAKPPAAPAPAPAPAASHGTPQHQSGQSTGLAYNGPDIDLLLEGSPSFTDKRPAYAGPATMAELEASTALPTQADIEQTRYLASAGSPDGHAARDIPLRRRFVQWARGQAPSFIGAPDFVGGRYVLAKDASGINQGAPDARFTLLDRQHVYSSFEGARAAAAAHAQASGSTQAGVVRLIGPKTAMAEVAASGSFRNDQVDGIVAVQPDGSVNPISIVNRNAAHAPKPGEQFVDPHSAMPANDKVYGRRDKARLFAKSTAYIVGTGAAFYATVRWGGGSMGWSMAGAGLGSYIGARNVFLRYAFDAFLYRGGVAGARQTAKIRLQKHLDPKDDNAFAQIANIADPEKQQAALFQLKSQLVSWHAARRGIQGRADYRHALETLARDPADAAALATLERGAAERAARPLIGKRGWVKRVPPALRTQYAQALSRLEAGKATVDDQALLLTAPEVGRGTQHAGALRGRVLRNVPGADRARYREAIDTLSSRQGDVNAALKTLEGIPLDTVQRHTTGARGAVRGIPKADRQSVAMAAETLRANPADQRSQDVLDGSPGALTSPNSPLGRALFGARVLSFGLSHSAGTRLYLNPFFDGAAHQWTWNISTLDGARQWIGNEGSLHYAIGNATGLGATVAGRYATIEKARSGLDIKERGETPPAAGTTPDPTAVPLGKNGKPVPVYKATDSNPWFIRFLKGLGNADAVKHAGVDADGKPMVKPSFVQRLPQYSSWGDSSGTVALTIADGMQGLIYAKAGQWDLAAPQILKVLSDVGIFRGTQKDYLDEYASNRKMGPRVYHTRWTNYVNAPLGEAKVTPTKISDGWIRRGWPPLVLLGVAVGGRVLAEEWSVHEKEKAAAAGITPGVRQTTGPATPSPAPSSSTSPSPSASASPSPAPSPAPTPGNTATPDPGPSQPTNPPAQQPDPQQPQRPEYWIVDGQVRERSSFSRMAEAKGERDGMGYDEALAQLFNLNPQYRRSLMDGYVDPVRLDDPDTLNNGTRIRVGSLP</sequence>
<feature type="region of interest" description="Disordered" evidence="1">
    <location>
        <begin position="909"/>
        <end position="928"/>
    </location>
</feature>
<accession>A0ABU1NH43</accession>
<feature type="region of interest" description="Disordered" evidence="1">
    <location>
        <begin position="672"/>
        <end position="734"/>
    </location>
</feature>
<evidence type="ECO:0000313" key="4">
    <source>
        <dbReference type="Proteomes" id="UP001184230"/>
    </source>
</evidence>
<dbReference type="PANTHER" id="PTHR21115:SF0">
    <property type="entry name" value="GH06117P-RELATED"/>
    <property type="match status" value="1"/>
</dbReference>
<dbReference type="RefSeq" id="WP_309903962.1">
    <property type="nucleotide sequence ID" value="NZ_JAVDRF010000007.1"/>
</dbReference>
<evidence type="ECO:0000256" key="1">
    <source>
        <dbReference type="SAM" id="MobiDB-lite"/>
    </source>
</evidence>
<feature type="compositionally biased region" description="Low complexity" evidence="1">
    <location>
        <begin position="1748"/>
        <end position="1757"/>
    </location>
</feature>
<feature type="region of interest" description="Disordered" evidence="1">
    <location>
        <begin position="1723"/>
        <end position="1781"/>
    </location>
</feature>
<reference evidence="3 4" key="1">
    <citation type="submission" date="2023-07" db="EMBL/GenBank/DDBJ databases">
        <title>Sorghum-associated microbial communities from plants grown in Nebraska, USA.</title>
        <authorList>
            <person name="Schachtman D."/>
        </authorList>
    </citation>
    <scope>NUCLEOTIDE SEQUENCE [LARGE SCALE GENOMIC DNA]</scope>
    <source>
        <strain evidence="3 4">DS1781</strain>
    </source>
</reference>
<name>A0ABU1NH43_9BURK</name>
<feature type="region of interest" description="Disordered" evidence="1">
    <location>
        <begin position="935"/>
        <end position="954"/>
    </location>
</feature>
<feature type="compositionally biased region" description="Basic and acidic residues" evidence="1">
    <location>
        <begin position="24"/>
        <end position="131"/>
    </location>
</feature>
<dbReference type="InterPro" id="IPR031962">
    <property type="entry name" value="DUF4781"/>
</dbReference>
<feature type="region of interest" description="Disordered" evidence="1">
    <location>
        <begin position="2571"/>
        <end position="2594"/>
    </location>
</feature>
<feature type="region of interest" description="Disordered" evidence="1">
    <location>
        <begin position="1591"/>
        <end position="1706"/>
    </location>
</feature>
<feature type="region of interest" description="Disordered" evidence="1">
    <location>
        <begin position="20"/>
        <end position="145"/>
    </location>
</feature>
<feature type="compositionally biased region" description="Low complexity" evidence="1">
    <location>
        <begin position="1765"/>
        <end position="1781"/>
    </location>
</feature>
<feature type="compositionally biased region" description="Low complexity" evidence="1">
    <location>
        <begin position="1666"/>
        <end position="1681"/>
    </location>
</feature>
<feature type="region of interest" description="Disordered" evidence="1">
    <location>
        <begin position="602"/>
        <end position="626"/>
    </location>
</feature>
<protein>
    <recommendedName>
        <fullName evidence="2">DUF4781 domain-containing protein</fullName>
    </recommendedName>
</protein>
<dbReference type="Pfam" id="PF16013">
    <property type="entry name" value="DUF4781"/>
    <property type="match status" value="1"/>
</dbReference>
<feature type="compositionally biased region" description="Polar residues" evidence="1">
    <location>
        <begin position="1944"/>
        <end position="1956"/>
    </location>
</feature>
<feature type="compositionally biased region" description="Basic and acidic residues" evidence="1">
    <location>
        <begin position="672"/>
        <end position="683"/>
    </location>
</feature>
<dbReference type="Proteomes" id="UP001184230">
    <property type="component" value="Unassembled WGS sequence"/>
</dbReference>
<feature type="region of interest" description="Disordered" evidence="1">
    <location>
        <begin position="1927"/>
        <end position="1961"/>
    </location>
</feature>
<feature type="domain" description="DUF4781" evidence="2">
    <location>
        <begin position="1261"/>
        <end position="1438"/>
    </location>
</feature>
<evidence type="ECO:0000259" key="2">
    <source>
        <dbReference type="Pfam" id="PF16013"/>
    </source>
</evidence>
<feature type="compositionally biased region" description="Low complexity" evidence="1">
    <location>
        <begin position="2786"/>
        <end position="2810"/>
    </location>
</feature>
<feature type="compositionally biased region" description="Polar residues" evidence="1">
    <location>
        <begin position="612"/>
        <end position="626"/>
    </location>
</feature>